<dbReference type="Gene3D" id="3.30.160.20">
    <property type="match status" value="1"/>
</dbReference>
<dbReference type="OrthoDB" id="9805026at2"/>
<dbReference type="PANTHER" id="PTHR11207:SF0">
    <property type="entry name" value="RIBONUCLEASE 3"/>
    <property type="match status" value="1"/>
</dbReference>
<feature type="active site" evidence="9">
    <location>
        <position position="130"/>
    </location>
</feature>
<dbReference type="InterPro" id="IPR036389">
    <property type="entry name" value="RNase_III_sf"/>
</dbReference>
<gene>
    <name evidence="9 13" type="primary">rnc</name>
    <name evidence="13" type="ORF">F8O05_09075</name>
</gene>
<dbReference type="EMBL" id="WBKB01000005">
    <property type="protein sequence ID" value="KAB1642612.1"/>
    <property type="molecule type" value="Genomic_DNA"/>
</dbReference>
<evidence type="ECO:0000256" key="2">
    <source>
        <dbReference type="ARBA" id="ARBA00010183"/>
    </source>
</evidence>
<comment type="caution">
    <text evidence="13">The sequence shown here is derived from an EMBL/GenBank/DDBJ whole genome shotgun (WGS) entry which is preliminary data.</text>
</comment>
<evidence type="ECO:0000259" key="12">
    <source>
        <dbReference type="PROSITE" id="PS50142"/>
    </source>
</evidence>
<evidence type="ECO:0000256" key="6">
    <source>
        <dbReference type="ARBA" id="ARBA00022759"/>
    </source>
</evidence>
<proteinExistence type="inferred from homology"/>
<protein>
    <recommendedName>
        <fullName evidence="9">Ribonuclease 3</fullName>
        <ecNumber evidence="9">3.1.26.3</ecNumber>
    </recommendedName>
    <alternativeName>
        <fullName evidence="9">Ribonuclease III</fullName>
        <shortName evidence="9">RNase III</shortName>
    </alternativeName>
</protein>
<keyword evidence="9" id="KW-0963">Cytoplasm</keyword>
<dbReference type="Pfam" id="PF14622">
    <property type="entry name" value="Ribonucleas_3_3"/>
    <property type="match status" value="1"/>
</dbReference>
<evidence type="ECO:0000256" key="9">
    <source>
        <dbReference type="HAMAP-Rule" id="MF_00104"/>
    </source>
</evidence>
<dbReference type="GO" id="GO:0006364">
    <property type="term" value="P:rRNA processing"/>
    <property type="evidence" value="ECO:0007669"/>
    <property type="project" value="UniProtKB-UniRule"/>
</dbReference>
<keyword evidence="9" id="KW-0460">Magnesium</keyword>
<organism evidence="13 14">
    <name type="scientific">Gulosibacter chungangensis</name>
    <dbReference type="NCBI Taxonomy" id="979746"/>
    <lineage>
        <taxon>Bacteria</taxon>
        <taxon>Bacillati</taxon>
        <taxon>Actinomycetota</taxon>
        <taxon>Actinomycetes</taxon>
        <taxon>Micrococcales</taxon>
        <taxon>Microbacteriaceae</taxon>
        <taxon>Gulosibacter</taxon>
    </lineage>
</organism>
<dbReference type="Gene3D" id="1.10.1520.10">
    <property type="entry name" value="Ribonuclease III domain"/>
    <property type="match status" value="1"/>
</dbReference>
<feature type="compositionally biased region" description="Basic and acidic residues" evidence="10">
    <location>
        <begin position="256"/>
        <end position="271"/>
    </location>
</feature>
<evidence type="ECO:0000256" key="4">
    <source>
        <dbReference type="ARBA" id="ARBA00022664"/>
    </source>
</evidence>
<dbReference type="PROSITE" id="PS50142">
    <property type="entry name" value="RNASE_3_2"/>
    <property type="match status" value="1"/>
</dbReference>
<dbReference type="GO" id="GO:0046872">
    <property type="term" value="F:metal ion binding"/>
    <property type="evidence" value="ECO:0007669"/>
    <property type="project" value="UniProtKB-KW"/>
</dbReference>
<comment type="subcellular location">
    <subcellularLocation>
        <location evidence="9">Cytoplasm</location>
    </subcellularLocation>
</comment>
<feature type="domain" description="DRBM" evidence="11">
    <location>
        <begin position="168"/>
        <end position="240"/>
    </location>
</feature>
<evidence type="ECO:0000259" key="11">
    <source>
        <dbReference type="PROSITE" id="PS50137"/>
    </source>
</evidence>
<evidence type="ECO:0000256" key="7">
    <source>
        <dbReference type="ARBA" id="ARBA00022801"/>
    </source>
</evidence>
<dbReference type="GO" id="GO:0003725">
    <property type="term" value="F:double-stranded RNA binding"/>
    <property type="evidence" value="ECO:0007669"/>
    <property type="project" value="TreeGrafter"/>
</dbReference>
<sequence length="271" mass="28912">MTKQSKKFDPEVADPAPLAQALGVEFVPELLDLALTHSSWAYENNGAPDNERLEFLGDSVLGLAVANMLYEEFPDLNEGELSPRHHALVSTVTLADIARKIGLGPYLRLGKSEHLTGGVDKDSILADALEAVFGAAHLSVGFETATELVLRLVRPYVGDVERLSAEMDPKTALLEFLAELGAGTPTYEVSGTGPDHDRVFTAKVTVPAGKVTLVEAAGTGRSKKQAELAAALAAWTELRERQAAGKLPVGKAAAKKPADEKSADKKFSERK</sequence>
<keyword evidence="14" id="KW-1185">Reference proteome</keyword>
<comment type="similarity">
    <text evidence="2">Belongs to the ribonuclease III family.</text>
</comment>
<keyword evidence="9" id="KW-0699">rRNA-binding</keyword>
<feature type="region of interest" description="Disordered" evidence="10">
    <location>
        <begin position="246"/>
        <end position="271"/>
    </location>
</feature>
<feature type="binding site" evidence="9">
    <location>
        <position position="54"/>
    </location>
    <ligand>
        <name>Mg(2+)</name>
        <dbReference type="ChEBI" id="CHEBI:18420"/>
    </ligand>
</feature>
<feature type="active site" evidence="9">
    <location>
        <position position="58"/>
    </location>
</feature>
<name>A0A7J5BBH7_9MICO</name>
<evidence type="ECO:0000313" key="13">
    <source>
        <dbReference type="EMBL" id="KAB1642612.1"/>
    </source>
</evidence>
<comment type="catalytic activity">
    <reaction evidence="1 9">
        <text>Endonucleolytic cleavage to 5'-phosphomonoester.</text>
        <dbReference type="EC" id="3.1.26.3"/>
    </reaction>
</comment>
<evidence type="ECO:0000256" key="10">
    <source>
        <dbReference type="SAM" id="MobiDB-lite"/>
    </source>
</evidence>
<evidence type="ECO:0000256" key="5">
    <source>
        <dbReference type="ARBA" id="ARBA00022722"/>
    </source>
</evidence>
<comment type="subunit">
    <text evidence="9">Homodimer.</text>
</comment>
<feature type="domain" description="RNase III" evidence="12">
    <location>
        <begin position="29"/>
        <end position="141"/>
    </location>
</feature>
<comment type="cofactor">
    <cofactor evidence="9">
        <name>Mg(2+)</name>
        <dbReference type="ChEBI" id="CHEBI:18420"/>
    </cofactor>
</comment>
<dbReference type="GO" id="GO:0019843">
    <property type="term" value="F:rRNA binding"/>
    <property type="evidence" value="ECO:0007669"/>
    <property type="project" value="UniProtKB-KW"/>
</dbReference>
<dbReference type="SUPFAM" id="SSF54768">
    <property type="entry name" value="dsRNA-binding domain-like"/>
    <property type="match status" value="1"/>
</dbReference>
<dbReference type="Proteomes" id="UP000433493">
    <property type="component" value="Unassembled WGS sequence"/>
</dbReference>
<keyword evidence="5 9" id="KW-0540">Nuclease</keyword>
<dbReference type="RefSeq" id="WP_158052415.1">
    <property type="nucleotide sequence ID" value="NZ_WBKB01000005.1"/>
</dbReference>
<dbReference type="PROSITE" id="PS00517">
    <property type="entry name" value="RNASE_3_1"/>
    <property type="match status" value="1"/>
</dbReference>
<dbReference type="GO" id="GO:0008033">
    <property type="term" value="P:tRNA processing"/>
    <property type="evidence" value="ECO:0007669"/>
    <property type="project" value="UniProtKB-KW"/>
</dbReference>
<dbReference type="SMART" id="SM00358">
    <property type="entry name" value="DSRM"/>
    <property type="match status" value="1"/>
</dbReference>
<evidence type="ECO:0000256" key="1">
    <source>
        <dbReference type="ARBA" id="ARBA00000109"/>
    </source>
</evidence>
<dbReference type="Pfam" id="PF00035">
    <property type="entry name" value="dsrm"/>
    <property type="match status" value="1"/>
</dbReference>
<dbReference type="PANTHER" id="PTHR11207">
    <property type="entry name" value="RIBONUCLEASE III"/>
    <property type="match status" value="1"/>
</dbReference>
<dbReference type="InterPro" id="IPR014720">
    <property type="entry name" value="dsRBD_dom"/>
</dbReference>
<dbReference type="InterPro" id="IPR000999">
    <property type="entry name" value="RNase_III_dom"/>
</dbReference>
<keyword evidence="9" id="KW-0479">Metal-binding</keyword>
<dbReference type="GO" id="GO:0005737">
    <property type="term" value="C:cytoplasm"/>
    <property type="evidence" value="ECO:0007669"/>
    <property type="project" value="UniProtKB-SubCell"/>
</dbReference>
<accession>A0A7J5BBH7</accession>
<keyword evidence="9" id="KW-0819">tRNA processing</keyword>
<dbReference type="AlphaFoldDB" id="A0A7J5BBH7"/>
<reference evidence="13 14" key="1">
    <citation type="submission" date="2019-09" db="EMBL/GenBank/DDBJ databases">
        <title>Phylogeny of genus Pseudoclavibacter and closely related genus.</title>
        <authorList>
            <person name="Li Y."/>
        </authorList>
    </citation>
    <scope>NUCLEOTIDE SEQUENCE [LARGE SCALE GENOMIC DNA]</scope>
    <source>
        <strain evidence="13 14">KCTC 13959</strain>
    </source>
</reference>
<dbReference type="InterPro" id="IPR011907">
    <property type="entry name" value="RNase_III"/>
</dbReference>
<dbReference type="NCBIfam" id="TIGR02191">
    <property type="entry name" value="RNaseIII"/>
    <property type="match status" value="1"/>
</dbReference>
<keyword evidence="3 9" id="KW-0698">rRNA processing</keyword>
<keyword evidence="8 9" id="KW-0694">RNA-binding</keyword>
<evidence type="ECO:0000256" key="3">
    <source>
        <dbReference type="ARBA" id="ARBA00022552"/>
    </source>
</evidence>
<dbReference type="FunFam" id="1.10.1520.10:FF:000001">
    <property type="entry name" value="Ribonuclease 3"/>
    <property type="match status" value="1"/>
</dbReference>
<evidence type="ECO:0000313" key="14">
    <source>
        <dbReference type="Proteomes" id="UP000433493"/>
    </source>
</evidence>
<keyword evidence="6 9" id="KW-0255">Endonuclease</keyword>
<feature type="binding site" evidence="9">
    <location>
        <position position="127"/>
    </location>
    <ligand>
        <name>Mg(2+)</name>
        <dbReference type="ChEBI" id="CHEBI:18420"/>
    </ligand>
</feature>
<dbReference type="CDD" id="cd00593">
    <property type="entry name" value="RIBOc"/>
    <property type="match status" value="1"/>
</dbReference>
<feature type="binding site" evidence="9">
    <location>
        <position position="130"/>
    </location>
    <ligand>
        <name>Mg(2+)</name>
        <dbReference type="ChEBI" id="CHEBI:18420"/>
    </ligand>
</feature>
<evidence type="ECO:0000256" key="8">
    <source>
        <dbReference type="ARBA" id="ARBA00022884"/>
    </source>
</evidence>
<dbReference type="GO" id="GO:0004525">
    <property type="term" value="F:ribonuclease III activity"/>
    <property type="evidence" value="ECO:0007669"/>
    <property type="project" value="UniProtKB-UniRule"/>
</dbReference>
<dbReference type="EC" id="3.1.26.3" evidence="9"/>
<keyword evidence="4 9" id="KW-0507">mRNA processing</keyword>
<keyword evidence="7 9" id="KW-0378">Hydrolase</keyword>
<dbReference type="PROSITE" id="PS50137">
    <property type="entry name" value="DS_RBD"/>
    <property type="match status" value="1"/>
</dbReference>
<dbReference type="SUPFAM" id="SSF69065">
    <property type="entry name" value="RNase III domain-like"/>
    <property type="match status" value="1"/>
</dbReference>
<dbReference type="HAMAP" id="MF_00104">
    <property type="entry name" value="RNase_III"/>
    <property type="match status" value="1"/>
</dbReference>
<dbReference type="CDD" id="cd10845">
    <property type="entry name" value="DSRM_RNAse_III_family"/>
    <property type="match status" value="1"/>
</dbReference>
<comment type="function">
    <text evidence="9">Digests double-stranded RNA. Involved in the processing of primary rRNA transcript to yield the immediate precursors to the large and small rRNAs (23S and 16S). Processes some mRNAs, and tRNAs when they are encoded in the rRNA operon. Processes pre-crRNA and tracrRNA of type II CRISPR loci if present in the organism.</text>
</comment>
<dbReference type="SMART" id="SM00535">
    <property type="entry name" value="RIBOc"/>
    <property type="match status" value="1"/>
</dbReference>
<dbReference type="GO" id="GO:0006397">
    <property type="term" value="P:mRNA processing"/>
    <property type="evidence" value="ECO:0007669"/>
    <property type="project" value="UniProtKB-UniRule"/>
</dbReference>
<dbReference type="GO" id="GO:0010468">
    <property type="term" value="P:regulation of gene expression"/>
    <property type="evidence" value="ECO:0007669"/>
    <property type="project" value="TreeGrafter"/>
</dbReference>